<evidence type="ECO:0000256" key="2">
    <source>
        <dbReference type="ARBA" id="ARBA00008017"/>
    </source>
</evidence>
<keyword evidence="5 6" id="KW-0472">Membrane</keyword>
<dbReference type="OrthoDB" id="544685at2759"/>
<dbReference type="PANTHER" id="PTHR31323:SF14">
    <property type="entry name" value="MECHANOSENSITIVE ION CHANNEL PROTEIN MSY2"/>
    <property type="match status" value="1"/>
</dbReference>
<evidence type="ECO:0000256" key="8">
    <source>
        <dbReference type="SAM" id="Phobius"/>
    </source>
</evidence>
<dbReference type="InterPro" id="IPR016688">
    <property type="entry name" value="MscS-like_plants/fungi"/>
</dbReference>
<dbReference type="PROSITE" id="PS00018">
    <property type="entry name" value="EF_HAND_1"/>
    <property type="match status" value="1"/>
</dbReference>
<dbReference type="InterPro" id="IPR058650">
    <property type="entry name" value="Msy1/2-like"/>
</dbReference>
<dbReference type="EMBL" id="NAJN01001376">
    <property type="protein sequence ID" value="TKA63620.1"/>
    <property type="molecule type" value="Genomic_DNA"/>
</dbReference>
<evidence type="ECO:0000256" key="5">
    <source>
        <dbReference type="ARBA" id="ARBA00023136"/>
    </source>
</evidence>
<dbReference type="GO" id="GO:0005509">
    <property type="term" value="F:calcium ion binding"/>
    <property type="evidence" value="ECO:0007669"/>
    <property type="project" value="InterPro"/>
</dbReference>
<dbReference type="Pfam" id="PF00924">
    <property type="entry name" value="MS_channel_2nd"/>
    <property type="match status" value="1"/>
</dbReference>
<proteinExistence type="inferred from homology"/>
<dbReference type="InterPro" id="IPR018247">
    <property type="entry name" value="EF_Hand_1_Ca_BS"/>
</dbReference>
<evidence type="ECO:0000256" key="6">
    <source>
        <dbReference type="PIRNR" id="PIRNR017209"/>
    </source>
</evidence>
<dbReference type="STRING" id="331657.A0A4U0WKL0"/>
<evidence type="ECO:0000256" key="3">
    <source>
        <dbReference type="ARBA" id="ARBA00022692"/>
    </source>
</evidence>
<protein>
    <recommendedName>
        <fullName evidence="6">Mechanosensitive ion channel protein</fullName>
    </recommendedName>
</protein>
<dbReference type="Proteomes" id="UP000308768">
    <property type="component" value="Unassembled WGS sequence"/>
</dbReference>
<dbReference type="InterPro" id="IPR006685">
    <property type="entry name" value="MscS_channel_2nd"/>
</dbReference>
<keyword evidence="11" id="KW-1185">Reference proteome</keyword>
<dbReference type="Pfam" id="PF25886">
    <property type="entry name" value="Msy1"/>
    <property type="match status" value="1"/>
</dbReference>
<dbReference type="GO" id="GO:0005789">
    <property type="term" value="C:endoplasmic reticulum membrane"/>
    <property type="evidence" value="ECO:0007669"/>
    <property type="project" value="UniProtKB-SubCell"/>
</dbReference>
<comment type="similarity">
    <text evidence="2 6">Belongs to the MscS (TC 1.A.23) family.</text>
</comment>
<dbReference type="AlphaFoldDB" id="A0A4U0WKL0"/>
<evidence type="ECO:0000256" key="4">
    <source>
        <dbReference type="ARBA" id="ARBA00022989"/>
    </source>
</evidence>
<evidence type="ECO:0000313" key="11">
    <source>
        <dbReference type="Proteomes" id="UP000308768"/>
    </source>
</evidence>
<feature type="region of interest" description="Disordered" evidence="7">
    <location>
        <begin position="704"/>
        <end position="736"/>
    </location>
</feature>
<comment type="subcellular location">
    <subcellularLocation>
        <location evidence="1">Endomembrane system</location>
        <topology evidence="1">Multi-pass membrane protein</topology>
    </subcellularLocation>
    <subcellularLocation>
        <location evidence="6">Endoplasmic reticulum membrane</location>
    </subcellularLocation>
</comment>
<gene>
    <name evidence="10" type="ORF">B0A49_08904</name>
</gene>
<reference evidence="10 11" key="1">
    <citation type="submission" date="2017-03" db="EMBL/GenBank/DDBJ databases">
        <title>Genomes of endolithic fungi from Antarctica.</title>
        <authorList>
            <person name="Coleine C."/>
            <person name="Masonjones S."/>
            <person name="Stajich J.E."/>
        </authorList>
    </citation>
    <scope>NUCLEOTIDE SEQUENCE [LARGE SCALE GENOMIC DNA]</scope>
    <source>
        <strain evidence="10 11">CCFEE 5187</strain>
    </source>
</reference>
<dbReference type="InterPro" id="IPR010920">
    <property type="entry name" value="LSM_dom_sf"/>
</dbReference>
<feature type="transmembrane region" description="Helical" evidence="8">
    <location>
        <begin position="461"/>
        <end position="484"/>
    </location>
</feature>
<keyword evidence="3 8" id="KW-0812">Transmembrane</keyword>
<dbReference type="Gene3D" id="2.30.30.60">
    <property type="match status" value="1"/>
</dbReference>
<dbReference type="GO" id="GO:0006874">
    <property type="term" value="P:intracellular calcium ion homeostasis"/>
    <property type="evidence" value="ECO:0007669"/>
    <property type="project" value="TreeGrafter"/>
</dbReference>
<dbReference type="PIRSF" id="PIRSF017209">
    <property type="entry name" value="Memb_At2g17000_prd"/>
    <property type="match status" value="1"/>
</dbReference>
<evidence type="ECO:0000256" key="7">
    <source>
        <dbReference type="SAM" id="MobiDB-lite"/>
    </source>
</evidence>
<keyword evidence="6" id="KW-0256">Endoplasmic reticulum</keyword>
<dbReference type="GO" id="GO:0005262">
    <property type="term" value="F:calcium channel activity"/>
    <property type="evidence" value="ECO:0007669"/>
    <property type="project" value="TreeGrafter"/>
</dbReference>
<feature type="transmembrane region" description="Helical" evidence="8">
    <location>
        <begin position="124"/>
        <end position="141"/>
    </location>
</feature>
<dbReference type="SUPFAM" id="SSF50182">
    <property type="entry name" value="Sm-like ribonucleoproteins"/>
    <property type="match status" value="1"/>
</dbReference>
<feature type="transmembrane region" description="Helical" evidence="8">
    <location>
        <begin position="208"/>
        <end position="230"/>
    </location>
</feature>
<evidence type="ECO:0000259" key="9">
    <source>
        <dbReference type="PROSITE" id="PS50222"/>
    </source>
</evidence>
<evidence type="ECO:0000256" key="1">
    <source>
        <dbReference type="ARBA" id="ARBA00004127"/>
    </source>
</evidence>
<feature type="transmembrane region" description="Helical" evidence="8">
    <location>
        <begin position="429"/>
        <end position="455"/>
    </location>
</feature>
<keyword evidence="4 8" id="KW-1133">Transmembrane helix</keyword>
<evidence type="ECO:0000313" key="10">
    <source>
        <dbReference type="EMBL" id="TKA63620.1"/>
    </source>
</evidence>
<dbReference type="PROSITE" id="PS50222">
    <property type="entry name" value="EF_HAND_2"/>
    <property type="match status" value="1"/>
</dbReference>
<dbReference type="InterPro" id="IPR002048">
    <property type="entry name" value="EF_hand_dom"/>
</dbReference>
<comment type="caution">
    <text evidence="10">The sequence shown here is derived from an EMBL/GenBank/DDBJ whole genome shotgun (WGS) entry which is preliminary data.</text>
</comment>
<accession>A0A4U0WKL0</accession>
<feature type="transmembrane region" description="Helical" evidence="8">
    <location>
        <begin position="93"/>
        <end position="112"/>
    </location>
</feature>
<name>A0A4U0WKL0_9PEZI</name>
<feature type="compositionally biased region" description="Basic and acidic residues" evidence="7">
    <location>
        <begin position="720"/>
        <end position="736"/>
    </location>
</feature>
<organism evidence="10 11">
    <name type="scientific">Cryomyces minteri</name>
    <dbReference type="NCBI Taxonomy" id="331657"/>
    <lineage>
        <taxon>Eukaryota</taxon>
        <taxon>Fungi</taxon>
        <taxon>Dikarya</taxon>
        <taxon>Ascomycota</taxon>
        <taxon>Pezizomycotina</taxon>
        <taxon>Dothideomycetes</taxon>
        <taxon>Dothideomycetes incertae sedis</taxon>
        <taxon>Cryomyces</taxon>
    </lineage>
</organism>
<dbReference type="PANTHER" id="PTHR31323">
    <property type="entry name" value="MECHANOSENSITIVE ION CHANNEL PROTEIN MSY2"/>
    <property type="match status" value="1"/>
</dbReference>
<sequence length="736" mass="81115">MSSRDAIVNILPLAASVADDKKGLVVSASEVNPNMSPRPLNARTFSGRRKVSQEAAEGQEQHHFGYDGEEDTANRLGQFYMKVVNFNVITRNAVYILPVAALLAIPLAVFATTASESRAGGIRLCGLFIWLEIVWASLWVAKLIARILPYIFTFLCGIVSSGTRKYRLVLVALEIPLSLFLWSIVSWATTSVIQVFDKGKEQPDWINILGRVLIASIAVTGVFLVQKVIVQLIGINYHRKQFQARISANKFKTMMLDQLYESSRSLFPAYCPEFLDEDYVILTGVESSNPSNSRLLGGLGRVGEDVTNVFGNMTSEIVGAQGSNPTSAHSVVVKALEMKTSTEALARRLWMSFVAEGKDALYQEDIIQILGSHRTEEAEHIFSTLDADCNGDVSLDEMIMTVVEVARERKALARSMHDVTQAVRVLDRFLSVIVVVCVAMIYAAFFSSGFAKYLATIGTQIAAISFALAGTAQEFLGSCIFLFVKHPYDVGDRVDIDKTPMIVEHVSLLYTVFRRVDNNKTVQIPNIVSNNMWIENVSRSKAMKEQISMTINSSTSFDDIELLRKELQTFLTSHDNKRDFMPTLELDILSVGDMKQLELRVEVTHKSNWSNEMLRATRRNKLMCALIASLRAVPIYSPGSGGPLAGEPANPGYSVTISREEAEAARTKFDAEKAAKRLVAHAPKVADAAPQAVSSAVDAKSYLRPADVSATSSGRPSADLGRDPEHKNKLGLRRTD</sequence>
<feature type="domain" description="EF-hand" evidence="9">
    <location>
        <begin position="373"/>
        <end position="408"/>
    </location>
</feature>
<dbReference type="InterPro" id="IPR023408">
    <property type="entry name" value="MscS_beta-dom_sf"/>
</dbReference>
<feature type="transmembrane region" description="Helical" evidence="8">
    <location>
        <begin position="175"/>
        <end position="196"/>
    </location>
</feature>